<dbReference type="OrthoDB" id="2122308at2759"/>
<gene>
    <name evidence="3" type="ORF">T551_00680</name>
</gene>
<evidence type="ECO:0000313" key="3">
    <source>
        <dbReference type="EMBL" id="KTW31998.1"/>
    </source>
</evidence>
<evidence type="ECO:0000256" key="1">
    <source>
        <dbReference type="SAM" id="MobiDB-lite"/>
    </source>
</evidence>
<reference evidence="4" key="1">
    <citation type="journal article" date="2016" name="Nat. Commun.">
        <title>Genome analysis of three Pneumocystis species reveals adaptation mechanisms to life exclusively in mammalian hosts.</title>
        <authorList>
            <person name="Ma L."/>
            <person name="Chen Z."/>
            <person name="Huang D.W."/>
            <person name="Kutty G."/>
            <person name="Ishihara M."/>
            <person name="Wang H."/>
            <person name="Abouelleil A."/>
            <person name="Bishop L."/>
            <person name="Davey E."/>
            <person name="Deng R."/>
            <person name="Deng X."/>
            <person name="Fan L."/>
            <person name="Fantoni G."/>
            <person name="Fitzgerald M."/>
            <person name="Gogineni E."/>
            <person name="Goldberg J.M."/>
            <person name="Handley G."/>
            <person name="Hu X."/>
            <person name="Huber C."/>
            <person name="Jiao X."/>
            <person name="Jones K."/>
            <person name="Levin J.Z."/>
            <person name="Liu Y."/>
            <person name="Macdonald P."/>
            <person name="Melnikov A."/>
            <person name="Raley C."/>
            <person name="Sassi M."/>
            <person name="Sherman B.T."/>
            <person name="Song X."/>
            <person name="Sykes S."/>
            <person name="Tran B."/>
            <person name="Walsh L."/>
            <person name="Xia Y."/>
            <person name="Yang J."/>
            <person name="Young S."/>
            <person name="Zeng Q."/>
            <person name="Zheng X."/>
            <person name="Stephens R."/>
            <person name="Nusbaum C."/>
            <person name="Birren B.W."/>
            <person name="Azadi P."/>
            <person name="Lempicki R.A."/>
            <person name="Cuomo C.A."/>
            <person name="Kovacs J.A."/>
        </authorList>
    </citation>
    <scope>NUCLEOTIDE SEQUENCE [LARGE SCALE GENOMIC DNA]</scope>
    <source>
        <strain evidence="4">RU7</strain>
    </source>
</reference>
<evidence type="ECO:0000259" key="2">
    <source>
        <dbReference type="Pfam" id="PF04774"/>
    </source>
</evidence>
<dbReference type="EMBL" id="LFWA01000003">
    <property type="protein sequence ID" value="KTW31998.1"/>
    <property type="molecule type" value="Genomic_DNA"/>
</dbReference>
<feature type="region of interest" description="Disordered" evidence="1">
    <location>
        <begin position="1"/>
        <end position="71"/>
    </location>
</feature>
<dbReference type="InterPro" id="IPR006861">
    <property type="entry name" value="HABP4_PAIRBP1-bd"/>
</dbReference>
<dbReference type="Pfam" id="PF04774">
    <property type="entry name" value="HABP4_PAI-RBP1"/>
    <property type="match status" value="1"/>
</dbReference>
<name>A0A0W4ZUD4_PNEJ7</name>
<feature type="domain" description="Hyaluronan/mRNA-binding protein" evidence="2">
    <location>
        <begin position="24"/>
        <end position="56"/>
    </location>
</feature>
<keyword evidence="4" id="KW-1185">Reference proteome</keyword>
<proteinExistence type="predicted"/>
<accession>A0A0W4ZUD4</accession>
<dbReference type="GeneID" id="28939199"/>
<protein>
    <recommendedName>
        <fullName evidence="2">Hyaluronan/mRNA-binding protein domain-containing protein</fullName>
    </recommendedName>
</protein>
<organism evidence="3 4">
    <name type="scientific">Pneumocystis jirovecii (strain RU7)</name>
    <name type="common">Human pneumocystis pneumonia agent</name>
    <dbReference type="NCBI Taxonomy" id="1408657"/>
    <lineage>
        <taxon>Eukaryota</taxon>
        <taxon>Fungi</taxon>
        <taxon>Dikarya</taxon>
        <taxon>Ascomycota</taxon>
        <taxon>Taphrinomycotina</taxon>
        <taxon>Pneumocystomycetes</taxon>
        <taxon>Pneumocystaceae</taxon>
        <taxon>Pneumocystis</taxon>
    </lineage>
</organism>
<dbReference type="Proteomes" id="UP000053447">
    <property type="component" value="Unassembled WGS sequence"/>
</dbReference>
<evidence type="ECO:0000313" key="4">
    <source>
        <dbReference type="Proteomes" id="UP000053447"/>
    </source>
</evidence>
<comment type="caution">
    <text evidence="3">The sequence shown here is derived from an EMBL/GenBank/DDBJ whole genome shotgun (WGS) entry which is preliminary data.</text>
</comment>
<dbReference type="AlphaFoldDB" id="A0A0W4ZUD4"/>
<dbReference type="RefSeq" id="XP_018230690.1">
    <property type="nucleotide sequence ID" value="XM_018372944.1"/>
</dbReference>
<sequence length="87" mass="9673">MTRSVKAHPESGRYFSKHGFEGTAPNGTKKNGAGKANWGTEGSEIDLSEFMERPRRSSNPQSASNKWLDLEKFSREDLPSDVIEADD</sequence>
<dbReference type="STRING" id="1408657.A0A0W4ZUD4"/>
<dbReference type="VEuPathDB" id="FungiDB:T551_00680"/>